<feature type="region of interest" description="Disordered" evidence="2">
    <location>
        <begin position="929"/>
        <end position="1015"/>
    </location>
</feature>
<evidence type="ECO:0000313" key="7">
    <source>
        <dbReference type="Proteomes" id="UP000494165"/>
    </source>
</evidence>
<dbReference type="PROSITE" id="PS50835">
    <property type="entry name" value="IG_LIKE"/>
    <property type="match status" value="1"/>
</dbReference>
<dbReference type="InterPro" id="IPR050546">
    <property type="entry name" value="Glycosyl_Hydrlase_16"/>
</dbReference>
<dbReference type="InterPro" id="IPR036116">
    <property type="entry name" value="FN3_sf"/>
</dbReference>
<dbReference type="Pfam" id="PF25552">
    <property type="entry name" value="LIFR_D4"/>
    <property type="match status" value="1"/>
</dbReference>
<sequence length="1590" mass="176608">MLPPNKRGSPGFWSRLRLVSDEATRGIGLLKSMACSETVCLVLLAVLLLPCSSSGCMFGIPTLGATFPAGDIFLEKGQSLKITCKLNKVDNVTNAKKIFFTAGKERVPKRFVNVIDMSTAELLIPNMTLTNHSVYYCRLQTMDKVVCLNQVVVGLKPQEPKNLTCISENWQSLVCNWDKEDHYLPTSYTILYTLAGRGSRSQLLRCPGDSDRKNNTCLWDFTTSPIYRTVHEFYTIIMTGYNALGNVTFPPIRFHHYAHVIPNPPENLCAQNVTTHSVVLKWVVAYPMQNFPPGLITRVEFRHKWIPEGQWIIVNTTNLPYNPADMTLHITNLPYAHTNYTIRVQHKSQRAQDKGYSEPATVNITTESEKPTAPPKVDIGGFENEKLSIRNIYLYWERIPECLYNSDGFEYQIEIEENGALSNIVTADKTASYIKIKNLSHNAYTFNIYAKNNLGVSDAPSVITVPHYKSSGIKGPLAFTKIEYDDGVTELSWNEPDTTDLIGSTPIIDYTIFWCENTKDKAFQCTGSMNWIRVPAKANWHNVTIPDKNRTYQFAISANGENESSGLSWTVCTVAHDKVIEGLTQVSLSMVGSTFLGISWNLQCSHRIGQVLGYNFRYCPIFSANTAQLRECKEPSKVQFVQGDANTKLGNITGLMPYTAYMYNLTVLSKGGEGVGETQFATTLEAAPEPPSDLVATNVTNSSIHISWKPPARPNGNIKYYEVNYTVGTTKIDGTYTEHTLVDLPSFTNVSIYLRACTIACSNKSNVIMERTLIGTPSKIDMVHLRRQLNESNVKVSWNVPVNRAGYIDFYELWVEEHGKNASDKDYTVSNQTSQLVSIPDCFGDKPLVYIFRVRAVNKDEYNQSQYGPWSDPREENCYSSGFPSTEVIIFFSIFAAVILVSVVWCYGKRFWICLEKMRNVPVELPPGLDPSSQTFAPTQKPPLDSSKPTPEDIDDSEMLLTKSERHGRNPSGDSSGCSSAGNNDSISLTSNRQISTDSGTEADQLTEGDSTQVQVHVEMDPVDAVRNWQVMPDKFTPDQSNQQIEMLSCMQTYCKIGEANNSDVATTGPYIMLGEQQQPPQENNKGSNGYVTVEQVDLMLSRQESNGYSAAPPNGFMLRKGSTSTAEETPSSCSSRTSSASGSPTLPQAALNGYAKVGNSGPPAPPKSANSSGYVALGDVNLSFKPPQHEDETPKIKQIDLCNSGMRRLRLFLNLLLLTQAGGIAQIKPSICIYSLTTSSNFKGKICKGTLIFEDNFTKLDPQKWTHEITMAGGGNNEFQIYWNGSVAPPNASANVFITDSSVLNIKPNFLATTYSENFLTSGNINLGKYCTASWNNGCNRTGSGSLILPPITSARLHTINTFNFRYGTVQVRAQLPAGDWIWPAIWMMPKRSTYGTWPRSGEIDIMESRGNRDLGSFNGGTNIGVEMSSSTLHWGPDTANNRFRKTNWERKTAKGNGYDKAFHLYEVQWTPDYIKFSIDGNETGRVTPSSGGFWQLGNFSSSLTNIWANGTKMAPFDQEFFLILNVAVGGTTGMFPDGISNPKPKPWSNASPNTAFKDFWSKRADWEPTWKTDGTTALKIDYVRVYAL</sequence>
<dbReference type="InterPro" id="IPR000757">
    <property type="entry name" value="Beta-glucanase-like"/>
</dbReference>
<dbReference type="CDD" id="cd08024">
    <property type="entry name" value="GH16_CCF"/>
    <property type="match status" value="1"/>
</dbReference>
<evidence type="ECO:0000259" key="5">
    <source>
        <dbReference type="PROSITE" id="PS51762"/>
    </source>
</evidence>
<feature type="domain" description="Fibronectin type-III" evidence="4">
    <location>
        <begin position="264"/>
        <end position="368"/>
    </location>
</feature>
<dbReference type="PANTHER" id="PTHR10963">
    <property type="entry name" value="GLYCOSYL HYDROLASE-RELATED"/>
    <property type="match status" value="1"/>
</dbReference>
<organism evidence="6 7">
    <name type="scientific">Cloeon dipterum</name>
    <dbReference type="NCBI Taxonomy" id="197152"/>
    <lineage>
        <taxon>Eukaryota</taxon>
        <taxon>Metazoa</taxon>
        <taxon>Ecdysozoa</taxon>
        <taxon>Arthropoda</taxon>
        <taxon>Hexapoda</taxon>
        <taxon>Insecta</taxon>
        <taxon>Pterygota</taxon>
        <taxon>Palaeoptera</taxon>
        <taxon>Ephemeroptera</taxon>
        <taxon>Pisciforma</taxon>
        <taxon>Baetidae</taxon>
        <taxon>Cloeon</taxon>
    </lineage>
</organism>
<feature type="compositionally biased region" description="Low complexity" evidence="2">
    <location>
        <begin position="1132"/>
        <end position="1144"/>
    </location>
</feature>
<feature type="domain" description="Fibronectin type-III" evidence="4">
    <location>
        <begin position="690"/>
        <end position="779"/>
    </location>
</feature>
<dbReference type="Gene3D" id="2.60.40.10">
    <property type="entry name" value="Immunoglobulins"/>
    <property type="match status" value="8"/>
</dbReference>
<feature type="compositionally biased region" description="Polar residues" evidence="2">
    <location>
        <begin position="972"/>
        <end position="1015"/>
    </location>
</feature>
<evidence type="ECO:0000259" key="4">
    <source>
        <dbReference type="PROSITE" id="PS50853"/>
    </source>
</evidence>
<reference evidence="6 7" key="1">
    <citation type="submission" date="2020-04" db="EMBL/GenBank/DDBJ databases">
        <authorList>
            <person name="Alioto T."/>
            <person name="Alioto T."/>
            <person name="Gomez Garrido J."/>
        </authorList>
    </citation>
    <scope>NUCLEOTIDE SEQUENCE [LARGE SCALE GENOMIC DNA]</scope>
</reference>
<evidence type="ECO:0000256" key="2">
    <source>
        <dbReference type="SAM" id="MobiDB-lite"/>
    </source>
</evidence>
<gene>
    <name evidence="6" type="ORF">CLODIP_2_CD15844</name>
</gene>
<evidence type="ECO:0000256" key="1">
    <source>
        <dbReference type="ARBA" id="ARBA00006865"/>
    </source>
</evidence>
<feature type="domain" description="Fibronectin type-III" evidence="4">
    <location>
        <begin position="475"/>
        <end position="578"/>
    </location>
</feature>
<dbReference type="InterPro" id="IPR013783">
    <property type="entry name" value="Ig-like_fold"/>
</dbReference>
<dbReference type="Proteomes" id="UP000494165">
    <property type="component" value="Unassembled WGS sequence"/>
</dbReference>
<feature type="compositionally biased region" description="Polar residues" evidence="2">
    <location>
        <begin position="1122"/>
        <end position="1131"/>
    </location>
</feature>
<comment type="similarity">
    <text evidence="1">Belongs to the glycosyl hydrolase 16 family.</text>
</comment>
<dbReference type="SMART" id="SM00060">
    <property type="entry name" value="FN3"/>
    <property type="match status" value="5"/>
</dbReference>
<dbReference type="InterPro" id="IPR007110">
    <property type="entry name" value="Ig-like_dom"/>
</dbReference>
<dbReference type="InterPro" id="IPR036179">
    <property type="entry name" value="Ig-like_dom_sf"/>
</dbReference>
<evidence type="ECO:0008006" key="8">
    <source>
        <dbReference type="Google" id="ProtNLM"/>
    </source>
</evidence>
<evidence type="ECO:0000259" key="3">
    <source>
        <dbReference type="PROSITE" id="PS50835"/>
    </source>
</evidence>
<dbReference type="SUPFAM" id="SSF49899">
    <property type="entry name" value="Concanavalin A-like lectins/glucanases"/>
    <property type="match status" value="1"/>
</dbReference>
<comment type="caution">
    <text evidence="6">The sequence shown here is derived from an EMBL/GenBank/DDBJ whole genome shotgun (WGS) entry which is preliminary data.</text>
</comment>
<dbReference type="PANTHER" id="PTHR10963:SF55">
    <property type="entry name" value="GLYCOSIDE HYDROLASE FAMILY 16 PROTEIN"/>
    <property type="match status" value="1"/>
</dbReference>
<evidence type="ECO:0000313" key="6">
    <source>
        <dbReference type="EMBL" id="CAB3361567.1"/>
    </source>
</evidence>
<feature type="domain" description="Ig-like" evidence="3">
    <location>
        <begin position="61"/>
        <end position="147"/>
    </location>
</feature>
<dbReference type="InterPro" id="IPR003961">
    <property type="entry name" value="FN3_dom"/>
</dbReference>
<dbReference type="CDD" id="cd00063">
    <property type="entry name" value="FN3"/>
    <property type="match status" value="4"/>
</dbReference>
<dbReference type="Pfam" id="PF00722">
    <property type="entry name" value="Glyco_hydro_16"/>
    <property type="match status" value="1"/>
</dbReference>
<dbReference type="OrthoDB" id="6381660at2759"/>
<dbReference type="InterPro" id="IPR013320">
    <property type="entry name" value="ConA-like_dom_sf"/>
</dbReference>
<dbReference type="Gene3D" id="2.60.120.200">
    <property type="match status" value="1"/>
</dbReference>
<feature type="region of interest" description="Disordered" evidence="2">
    <location>
        <begin position="1106"/>
        <end position="1149"/>
    </location>
</feature>
<protein>
    <recommendedName>
        <fullName evidence="8">GH16 domain-containing protein</fullName>
    </recommendedName>
</protein>
<dbReference type="GO" id="GO:0005975">
    <property type="term" value="P:carbohydrate metabolic process"/>
    <property type="evidence" value="ECO:0007669"/>
    <property type="project" value="InterPro"/>
</dbReference>
<dbReference type="SUPFAM" id="SSF49265">
    <property type="entry name" value="Fibronectin type III"/>
    <property type="match status" value="5"/>
</dbReference>
<proteinExistence type="inferred from homology"/>
<feature type="domain" description="GH16" evidence="5">
    <location>
        <begin position="1282"/>
        <end position="1590"/>
    </location>
</feature>
<name>A0A8S1BRM5_9INSE</name>
<dbReference type="GO" id="GO:0004553">
    <property type="term" value="F:hydrolase activity, hydrolyzing O-glycosyl compounds"/>
    <property type="evidence" value="ECO:0007669"/>
    <property type="project" value="InterPro"/>
</dbReference>
<dbReference type="PROSITE" id="PS50853">
    <property type="entry name" value="FN3"/>
    <property type="match status" value="3"/>
</dbReference>
<dbReference type="SUPFAM" id="SSF48726">
    <property type="entry name" value="Immunoglobulin"/>
    <property type="match status" value="1"/>
</dbReference>
<keyword evidence="7" id="KW-1185">Reference proteome</keyword>
<dbReference type="Pfam" id="PF00041">
    <property type="entry name" value="fn3"/>
    <property type="match status" value="1"/>
</dbReference>
<dbReference type="EMBL" id="CADEPI010000006">
    <property type="protein sequence ID" value="CAB3361567.1"/>
    <property type="molecule type" value="Genomic_DNA"/>
</dbReference>
<accession>A0A8S1BRM5</accession>
<dbReference type="PROSITE" id="PS51762">
    <property type="entry name" value="GH16_2"/>
    <property type="match status" value="1"/>
</dbReference>